<keyword evidence="3" id="KW-1003">Cell membrane</keyword>
<keyword evidence="5" id="KW-0547">Nucleotide-binding</keyword>
<keyword evidence="2" id="KW-0813">Transport</keyword>
<dbReference type="AlphaFoldDB" id="A0A8J3QNE3"/>
<dbReference type="EMBL" id="BONZ01000009">
    <property type="protein sequence ID" value="GIH12682.1"/>
    <property type="molecule type" value="Genomic_DNA"/>
</dbReference>
<evidence type="ECO:0000256" key="6">
    <source>
        <dbReference type="ARBA" id="ARBA00022840"/>
    </source>
</evidence>
<evidence type="ECO:0000256" key="8">
    <source>
        <dbReference type="ARBA" id="ARBA00023136"/>
    </source>
</evidence>
<keyword evidence="7 9" id="KW-1133">Transmembrane helix</keyword>
<dbReference type="CDD" id="cd18543">
    <property type="entry name" value="ABC_6TM_Rv0194_D1_like"/>
    <property type="match status" value="1"/>
</dbReference>
<dbReference type="FunFam" id="3.40.50.300:FF:000854">
    <property type="entry name" value="Multidrug ABC transporter ATP-binding protein"/>
    <property type="match status" value="1"/>
</dbReference>
<keyword evidence="6 12" id="KW-0067">ATP-binding</keyword>
<evidence type="ECO:0000256" key="9">
    <source>
        <dbReference type="SAM" id="Phobius"/>
    </source>
</evidence>
<accession>A0A8J3QNE3</accession>
<name>A0A8J3QNE3_9ACTN</name>
<protein>
    <submittedName>
        <fullName evidence="12">ABC transporter ATP-binding protein</fullName>
    </submittedName>
</protein>
<keyword evidence="8 9" id="KW-0472">Membrane</keyword>
<reference evidence="12" key="1">
    <citation type="submission" date="2021-01" db="EMBL/GenBank/DDBJ databases">
        <title>Whole genome shotgun sequence of Rugosimonospora africana NBRC 104875.</title>
        <authorList>
            <person name="Komaki H."/>
            <person name="Tamura T."/>
        </authorList>
    </citation>
    <scope>NUCLEOTIDE SEQUENCE</scope>
    <source>
        <strain evidence="12">NBRC 104875</strain>
    </source>
</reference>
<evidence type="ECO:0000313" key="13">
    <source>
        <dbReference type="Proteomes" id="UP000642748"/>
    </source>
</evidence>
<dbReference type="InterPro" id="IPR003593">
    <property type="entry name" value="AAA+_ATPase"/>
</dbReference>
<dbReference type="PROSITE" id="PS50929">
    <property type="entry name" value="ABC_TM1F"/>
    <property type="match status" value="1"/>
</dbReference>
<dbReference type="GO" id="GO:0016887">
    <property type="term" value="F:ATP hydrolysis activity"/>
    <property type="evidence" value="ECO:0007669"/>
    <property type="project" value="InterPro"/>
</dbReference>
<dbReference type="SUPFAM" id="SSF52540">
    <property type="entry name" value="P-loop containing nucleoside triphosphate hydrolases"/>
    <property type="match status" value="1"/>
</dbReference>
<dbReference type="InterPro" id="IPR017871">
    <property type="entry name" value="ABC_transporter-like_CS"/>
</dbReference>
<comment type="caution">
    <text evidence="12">The sequence shown here is derived from an EMBL/GenBank/DDBJ whole genome shotgun (WGS) entry which is preliminary data.</text>
</comment>
<dbReference type="GO" id="GO:0005524">
    <property type="term" value="F:ATP binding"/>
    <property type="evidence" value="ECO:0007669"/>
    <property type="project" value="UniProtKB-KW"/>
</dbReference>
<evidence type="ECO:0000256" key="3">
    <source>
        <dbReference type="ARBA" id="ARBA00022475"/>
    </source>
</evidence>
<dbReference type="PROSITE" id="PS00211">
    <property type="entry name" value="ABC_TRANSPORTER_1"/>
    <property type="match status" value="1"/>
</dbReference>
<dbReference type="Proteomes" id="UP000642748">
    <property type="component" value="Unassembled WGS sequence"/>
</dbReference>
<evidence type="ECO:0000259" key="11">
    <source>
        <dbReference type="PROSITE" id="PS50929"/>
    </source>
</evidence>
<evidence type="ECO:0000256" key="5">
    <source>
        <dbReference type="ARBA" id="ARBA00022741"/>
    </source>
</evidence>
<evidence type="ECO:0000259" key="10">
    <source>
        <dbReference type="PROSITE" id="PS50893"/>
    </source>
</evidence>
<evidence type="ECO:0000256" key="1">
    <source>
        <dbReference type="ARBA" id="ARBA00004651"/>
    </source>
</evidence>
<organism evidence="12 13">
    <name type="scientific">Rugosimonospora africana</name>
    <dbReference type="NCBI Taxonomy" id="556532"/>
    <lineage>
        <taxon>Bacteria</taxon>
        <taxon>Bacillati</taxon>
        <taxon>Actinomycetota</taxon>
        <taxon>Actinomycetes</taxon>
        <taxon>Micromonosporales</taxon>
        <taxon>Micromonosporaceae</taxon>
        <taxon>Rugosimonospora</taxon>
    </lineage>
</organism>
<feature type="transmembrane region" description="Helical" evidence="9">
    <location>
        <begin position="66"/>
        <end position="86"/>
    </location>
</feature>
<dbReference type="InterPro" id="IPR003439">
    <property type="entry name" value="ABC_transporter-like_ATP-bd"/>
</dbReference>
<proteinExistence type="predicted"/>
<keyword evidence="13" id="KW-1185">Reference proteome</keyword>
<dbReference type="Gene3D" id="3.40.50.300">
    <property type="entry name" value="P-loop containing nucleotide triphosphate hydrolases"/>
    <property type="match status" value="1"/>
</dbReference>
<dbReference type="PROSITE" id="PS50893">
    <property type="entry name" value="ABC_TRANSPORTER_2"/>
    <property type="match status" value="1"/>
</dbReference>
<evidence type="ECO:0000256" key="7">
    <source>
        <dbReference type="ARBA" id="ARBA00022989"/>
    </source>
</evidence>
<dbReference type="GO" id="GO:0005886">
    <property type="term" value="C:plasma membrane"/>
    <property type="evidence" value="ECO:0007669"/>
    <property type="project" value="UniProtKB-SubCell"/>
</dbReference>
<gene>
    <name evidence="12" type="ORF">Raf01_08540</name>
</gene>
<dbReference type="PANTHER" id="PTHR43394">
    <property type="entry name" value="ATP-DEPENDENT PERMEASE MDL1, MITOCHONDRIAL"/>
    <property type="match status" value="1"/>
</dbReference>
<feature type="domain" description="ABC transmembrane type-1" evidence="11">
    <location>
        <begin position="30"/>
        <end position="312"/>
    </location>
</feature>
<dbReference type="InterPro" id="IPR036640">
    <property type="entry name" value="ABC1_TM_sf"/>
</dbReference>
<dbReference type="InterPro" id="IPR039421">
    <property type="entry name" value="Type_1_exporter"/>
</dbReference>
<dbReference type="Pfam" id="PF00664">
    <property type="entry name" value="ABC_membrane"/>
    <property type="match status" value="1"/>
</dbReference>
<dbReference type="SUPFAM" id="SSF90123">
    <property type="entry name" value="ABC transporter transmembrane region"/>
    <property type="match status" value="1"/>
</dbReference>
<dbReference type="GO" id="GO:0015421">
    <property type="term" value="F:ABC-type oligopeptide transporter activity"/>
    <property type="evidence" value="ECO:0007669"/>
    <property type="project" value="TreeGrafter"/>
</dbReference>
<dbReference type="Gene3D" id="1.20.1560.10">
    <property type="entry name" value="ABC transporter type 1, transmembrane domain"/>
    <property type="match status" value="1"/>
</dbReference>
<dbReference type="SMART" id="SM00382">
    <property type="entry name" value="AAA"/>
    <property type="match status" value="1"/>
</dbReference>
<evidence type="ECO:0000313" key="12">
    <source>
        <dbReference type="EMBL" id="GIH12682.1"/>
    </source>
</evidence>
<evidence type="ECO:0000256" key="4">
    <source>
        <dbReference type="ARBA" id="ARBA00022692"/>
    </source>
</evidence>
<dbReference type="PANTHER" id="PTHR43394:SF1">
    <property type="entry name" value="ATP-BINDING CASSETTE SUB-FAMILY B MEMBER 10, MITOCHONDRIAL"/>
    <property type="match status" value="1"/>
</dbReference>
<feature type="transmembrane region" description="Helical" evidence="9">
    <location>
        <begin position="140"/>
        <end position="159"/>
    </location>
</feature>
<comment type="subcellular location">
    <subcellularLocation>
        <location evidence="1">Cell membrane</location>
        <topology evidence="1">Multi-pass membrane protein</topology>
    </subcellularLocation>
</comment>
<keyword evidence="4 9" id="KW-0812">Transmembrane</keyword>
<feature type="domain" description="ABC transporter" evidence="10">
    <location>
        <begin position="346"/>
        <end position="580"/>
    </location>
</feature>
<feature type="transmembrane region" description="Helical" evidence="9">
    <location>
        <begin position="165"/>
        <end position="183"/>
    </location>
</feature>
<dbReference type="Pfam" id="PF00005">
    <property type="entry name" value="ABC_tran"/>
    <property type="match status" value="1"/>
</dbReference>
<evidence type="ECO:0000256" key="2">
    <source>
        <dbReference type="ARBA" id="ARBA00022448"/>
    </source>
</evidence>
<sequence>MSADVSPPKRPLTSLWRLRRYLRPYVVAMVWMFIAAAGATGASIVVPLVVQRVVDGPVRHRQPGGLLLLGALALLLGLVEALLIFIRRWTQSTTSLQMEYAIRNDLYAHLQRLPMSFHDRWQSGQLLSRVTTDLGVIRRFLSFGLIFLVVNLGTYIVVVLLLLRLYWPLGLVVALSSVPLFLASRKFTRYYLTISRLQQDQLGDLATLVEESAQGIRVIKSFGRRRHMGGLFHAGARLVHDTGVAKARLLARSWAEFDAVPNVTLAIVLVGGAYAVASGGMTVGGLVAFVSLQLMLIWPIDSLGWIIANGQEAMTAADRIYEVFDVQPSIVDGPDRLVARQAEGRLRFDAVSFTYPGADVPVLRHIDLEVEPGETLAIVGVTGSGKTSLVSLVPRLYDVTSGRITIDGRDVRSLRLDSLREIVGVAFEEPTLFSMSVRENLTLGRPDATDEEIAEALSVAQAEFVYELPWGLDTRVGEQGLSLSGGQRQRLALARAVIGKPRVLVLDDPLSALDVHTEALVEEALARVLRDTTALIVVHRPSTVALADRVALLRDGVIAAVGTHSELMATVPEYRAVLSAEAETSRVDA</sequence>
<feature type="transmembrane region" description="Helical" evidence="9">
    <location>
        <begin position="21"/>
        <end position="46"/>
    </location>
</feature>
<dbReference type="InterPro" id="IPR011527">
    <property type="entry name" value="ABC1_TM_dom"/>
</dbReference>
<dbReference type="InterPro" id="IPR027417">
    <property type="entry name" value="P-loop_NTPase"/>
</dbReference>